<organism evidence="3 4">
    <name type="scientific">Paeniglutamicibacter terrestris</name>
    <dbReference type="NCBI Taxonomy" id="2723403"/>
    <lineage>
        <taxon>Bacteria</taxon>
        <taxon>Bacillati</taxon>
        <taxon>Actinomycetota</taxon>
        <taxon>Actinomycetes</taxon>
        <taxon>Micrococcales</taxon>
        <taxon>Micrococcaceae</taxon>
        <taxon>Paeniglutamicibacter</taxon>
    </lineage>
</organism>
<proteinExistence type="predicted"/>
<keyword evidence="1" id="KW-0175">Coiled coil</keyword>
<feature type="domain" description="Rad50/SbcC-type AAA" evidence="2">
    <location>
        <begin position="10"/>
        <end position="80"/>
    </location>
</feature>
<dbReference type="InterPro" id="IPR027417">
    <property type="entry name" value="P-loop_NTPase"/>
</dbReference>
<protein>
    <submittedName>
        <fullName evidence="3">AAA family ATPase</fullName>
    </submittedName>
</protein>
<accession>A0ABX1G6L3</accession>
<evidence type="ECO:0000313" key="3">
    <source>
        <dbReference type="EMBL" id="NKG21062.1"/>
    </source>
</evidence>
<dbReference type="Proteomes" id="UP000746595">
    <property type="component" value="Unassembled WGS sequence"/>
</dbReference>
<comment type="caution">
    <text evidence="3">The sequence shown here is derived from an EMBL/GenBank/DDBJ whole genome shotgun (WGS) entry which is preliminary data.</text>
</comment>
<evidence type="ECO:0000256" key="1">
    <source>
        <dbReference type="SAM" id="Coils"/>
    </source>
</evidence>
<name>A0ABX1G6L3_9MICC</name>
<dbReference type="EMBL" id="JAAWVT010000004">
    <property type="protein sequence ID" value="NKG21062.1"/>
    <property type="molecule type" value="Genomic_DNA"/>
</dbReference>
<dbReference type="InterPro" id="IPR038729">
    <property type="entry name" value="Rad50/SbcC_AAA"/>
</dbReference>
<keyword evidence="4" id="KW-1185">Reference proteome</keyword>
<feature type="coiled-coil region" evidence="1">
    <location>
        <begin position="206"/>
        <end position="293"/>
    </location>
</feature>
<dbReference type="Pfam" id="PF13476">
    <property type="entry name" value="AAA_23"/>
    <property type="match status" value="1"/>
</dbReference>
<evidence type="ECO:0000259" key="2">
    <source>
        <dbReference type="Pfam" id="PF13476"/>
    </source>
</evidence>
<reference evidence="3 4" key="1">
    <citation type="submission" date="2020-04" db="EMBL/GenBank/DDBJ databases">
        <title>Paeniglutamicibacter sp. ANT13_2, a novel actinomycete isolated from sediment in Antarctica.</title>
        <authorList>
            <person name="Sakdapetsiri C."/>
            <person name="Pinyakong O."/>
        </authorList>
    </citation>
    <scope>NUCLEOTIDE SEQUENCE [LARGE SCALE GENOMIC DNA]</scope>
    <source>
        <strain evidence="3 4">ANT13_2</strain>
    </source>
</reference>
<dbReference type="RefSeq" id="WP_168151887.1">
    <property type="nucleotide sequence ID" value="NZ_JAAWVT010000004.1"/>
</dbReference>
<evidence type="ECO:0000313" key="4">
    <source>
        <dbReference type="Proteomes" id="UP000746595"/>
    </source>
</evidence>
<dbReference type="SUPFAM" id="SSF52540">
    <property type="entry name" value="P-loop containing nucleoside triphosphate hydrolases"/>
    <property type="match status" value="1"/>
</dbReference>
<sequence length="398" mass="42829">MGTTISEATLVNFQRVSYAKIHPSGNLIAICGKNESGKTSKLDGLQAAICGHSSRDIKRPIKDGHGKASIELKLTDGSTLIRGYTPSGSTLRGIDAAGEKFGQREIDARLSSLGIDGRKFISMGEKDQLAALLSIVDLPFKPAELDAERKALESKRLQIGQAGKAIGDFTVDPSLPTEQTSAVDLIAAIRAGHASNEQIDIAEHSVQHWANEVEHLKASLEIAERNLVAVKDTLASAPGRIDTAALDAQLSTIEETNAAIRANENARSAVEEKASLRAAYEALTDEIKAIDKRKADGLANAEMPIEGMSFDEEGVLYQGVPFSRASGAKQLILSAAMIMATDPEIRVIVIRDGNVLDMENLAILQDMAEATDFQVFIEIVRETKGEEEYFFVEGELDA</sequence>
<dbReference type="Gene3D" id="3.40.50.300">
    <property type="entry name" value="P-loop containing nucleotide triphosphate hydrolases"/>
    <property type="match status" value="1"/>
</dbReference>
<gene>
    <name evidence="3" type="ORF">HED64_10140</name>
</gene>